<evidence type="ECO:0000313" key="2">
    <source>
        <dbReference type="EMBL" id="KRX16518.1"/>
    </source>
</evidence>
<feature type="region of interest" description="Disordered" evidence="1">
    <location>
        <begin position="1"/>
        <end position="21"/>
    </location>
</feature>
<organism evidence="2 3">
    <name type="scientific">Trichinella nelsoni</name>
    <dbReference type="NCBI Taxonomy" id="6336"/>
    <lineage>
        <taxon>Eukaryota</taxon>
        <taxon>Metazoa</taxon>
        <taxon>Ecdysozoa</taxon>
        <taxon>Nematoda</taxon>
        <taxon>Enoplea</taxon>
        <taxon>Dorylaimia</taxon>
        <taxon>Trichinellida</taxon>
        <taxon>Trichinellidae</taxon>
        <taxon>Trichinella</taxon>
    </lineage>
</organism>
<feature type="non-terminal residue" evidence="2">
    <location>
        <position position="1"/>
    </location>
</feature>
<keyword evidence="3" id="KW-1185">Reference proteome</keyword>
<sequence>TPSTISSHYKIEKQDSGNVSPIHCKEKQNGNAQSANCLPVTKTYFCFSGDHNLKIEKTRKKWKKEEIRSPAQKKILRGQGIGRRKENGRYGQEVGIHCKKNGNAQSVNCHPVTKSNIYANYLRYGILDVPAETDCSGITSVNKFLSRSQDREEKGTKEDICSPGKENILTG</sequence>
<evidence type="ECO:0000313" key="3">
    <source>
        <dbReference type="Proteomes" id="UP000054630"/>
    </source>
</evidence>
<dbReference type="AlphaFoldDB" id="A0A0V0RPU0"/>
<dbReference type="Proteomes" id="UP000054630">
    <property type="component" value="Unassembled WGS sequence"/>
</dbReference>
<comment type="caution">
    <text evidence="2">The sequence shown here is derived from an EMBL/GenBank/DDBJ whole genome shotgun (WGS) entry which is preliminary data.</text>
</comment>
<reference evidence="2 3" key="1">
    <citation type="submission" date="2015-01" db="EMBL/GenBank/DDBJ databases">
        <title>Evolution of Trichinella species and genotypes.</title>
        <authorList>
            <person name="Korhonen P.K."/>
            <person name="Edoardo P."/>
            <person name="Giuseppe L.R."/>
            <person name="Gasser R.B."/>
        </authorList>
    </citation>
    <scope>NUCLEOTIDE SEQUENCE [LARGE SCALE GENOMIC DNA]</scope>
    <source>
        <strain evidence="2">ISS37</strain>
    </source>
</reference>
<feature type="non-terminal residue" evidence="2">
    <location>
        <position position="171"/>
    </location>
</feature>
<proteinExistence type="predicted"/>
<name>A0A0V0RPU0_9BILA</name>
<accession>A0A0V0RPU0</accession>
<gene>
    <name evidence="2" type="ORF">T07_9939</name>
</gene>
<protein>
    <submittedName>
        <fullName evidence="2">Uncharacterized protein</fullName>
    </submittedName>
</protein>
<evidence type="ECO:0000256" key="1">
    <source>
        <dbReference type="SAM" id="MobiDB-lite"/>
    </source>
</evidence>
<dbReference type="EMBL" id="JYDL01000106">
    <property type="protein sequence ID" value="KRX16518.1"/>
    <property type="molecule type" value="Genomic_DNA"/>
</dbReference>